<dbReference type="PROSITE" id="PS50054">
    <property type="entry name" value="TYR_PHOSPHATASE_DUAL"/>
    <property type="match status" value="1"/>
</dbReference>
<dbReference type="CDD" id="cd14498">
    <property type="entry name" value="DSP"/>
    <property type="match status" value="1"/>
</dbReference>
<feature type="domain" description="Tyrosine-protein phosphatase" evidence="5">
    <location>
        <begin position="2"/>
        <end position="142"/>
    </location>
</feature>
<evidence type="ECO:0000256" key="1">
    <source>
        <dbReference type="ARBA" id="ARBA00008601"/>
    </source>
</evidence>
<dbReference type="PANTHER" id="PTHR45848">
    <property type="entry name" value="DUAL SPECIFICITY PROTEIN PHOSPHATASE 12 FAMILY MEMBER"/>
    <property type="match status" value="1"/>
</dbReference>
<dbReference type="PROSITE" id="PS50056">
    <property type="entry name" value="TYR_PHOSPHATASE_2"/>
    <property type="match status" value="1"/>
</dbReference>
<evidence type="ECO:0000313" key="7">
    <source>
        <dbReference type="EMBL" id="QHU35661.1"/>
    </source>
</evidence>
<dbReference type="SUPFAM" id="SSF52799">
    <property type="entry name" value="(Phosphotyrosine protein) phosphatases II"/>
    <property type="match status" value="1"/>
</dbReference>
<dbReference type="GO" id="GO:0004725">
    <property type="term" value="F:protein tyrosine phosphatase activity"/>
    <property type="evidence" value="ECO:0007669"/>
    <property type="project" value="UniProtKB-EC"/>
</dbReference>
<keyword evidence="3" id="KW-0378">Hydrolase</keyword>
<sequence length="166" mass="19149">MEPIEVVPNLWAGGIEYASNSQFLLHNGIKHVLSLCYDDTADVVSIDHKRVRITDDANENIYDVLDECVSYIDDAIQKNDPIYVHCVHGRCRTACIITAYLSKHNNISIHEAYSMLMKKYARAMILPVFFEQLQCYEHGTIYVHRQISYAVPRLVLPRITNRHRVS</sequence>
<feature type="domain" description="Tyrosine specific protein phosphatases" evidence="6">
    <location>
        <begin position="59"/>
        <end position="119"/>
    </location>
</feature>
<dbReference type="InterPro" id="IPR000387">
    <property type="entry name" value="Tyr_Pase_dom"/>
</dbReference>
<dbReference type="InterPro" id="IPR029021">
    <property type="entry name" value="Prot-tyrosine_phosphatase-like"/>
</dbReference>
<protein>
    <recommendedName>
        <fullName evidence="2">protein-tyrosine-phosphatase</fullName>
        <ecNumber evidence="2">3.1.3.48</ecNumber>
    </recommendedName>
</protein>
<accession>A0A6C0M0Y6</accession>
<dbReference type="EC" id="3.1.3.48" evidence="2"/>
<dbReference type="Pfam" id="PF00782">
    <property type="entry name" value="DSPc"/>
    <property type="match status" value="1"/>
</dbReference>
<dbReference type="PROSITE" id="PS00383">
    <property type="entry name" value="TYR_PHOSPHATASE_1"/>
    <property type="match status" value="1"/>
</dbReference>
<evidence type="ECO:0000259" key="6">
    <source>
        <dbReference type="PROSITE" id="PS50056"/>
    </source>
</evidence>
<organism evidence="7">
    <name type="scientific">viral metagenome</name>
    <dbReference type="NCBI Taxonomy" id="1070528"/>
    <lineage>
        <taxon>unclassified sequences</taxon>
        <taxon>metagenomes</taxon>
        <taxon>organismal metagenomes</taxon>
    </lineage>
</organism>
<evidence type="ECO:0000256" key="3">
    <source>
        <dbReference type="ARBA" id="ARBA00022801"/>
    </source>
</evidence>
<name>A0A6C0M0Y6_9ZZZZ</name>
<reference evidence="7" key="1">
    <citation type="journal article" date="2020" name="Nature">
        <title>Giant virus diversity and host interactions through global metagenomics.</title>
        <authorList>
            <person name="Schulz F."/>
            <person name="Roux S."/>
            <person name="Paez-Espino D."/>
            <person name="Jungbluth S."/>
            <person name="Walsh D.A."/>
            <person name="Denef V.J."/>
            <person name="McMahon K.D."/>
            <person name="Konstantinidis K.T."/>
            <person name="Eloe-Fadrosh E.A."/>
            <person name="Kyrpides N.C."/>
            <person name="Woyke T."/>
        </authorList>
    </citation>
    <scope>NUCLEOTIDE SEQUENCE</scope>
    <source>
        <strain evidence="7">GVMAG-S-1029409-49</strain>
    </source>
</reference>
<dbReference type="InterPro" id="IPR000340">
    <property type="entry name" value="Dual-sp_phosphatase_cat-dom"/>
</dbReference>
<dbReference type="InterPro" id="IPR016130">
    <property type="entry name" value="Tyr_Pase_AS"/>
</dbReference>
<comment type="similarity">
    <text evidence="1">Belongs to the protein-tyrosine phosphatase family. Non-receptor class dual specificity subfamily.</text>
</comment>
<keyword evidence="4" id="KW-0904">Protein phosphatase</keyword>
<dbReference type="InterPro" id="IPR020422">
    <property type="entry name" value="TYR_PHOSPHATASE_DUAL_dom"/>
</dbReference>
<dbReference type="PANTHER" id="PTHR45848:SF4">
    <property type="entry name" value="DUAL SPECIFICITY PROTEIN PHOSPHATASE 12"/>
    <property type="match status" value="1"/>
</dbReference>
<dbReference type="SMART" id="SM00195">
    <property type="entry name" value="DSPc"/>
    <property type="match status" value="1"/>
</dbReference>
<evidence type="ECO:0000256" key="4">
    <source>
        <dbReference type="ARBA" id="ARBA00022912"/>
    </source>
</evidence>
<proteinExistence type="inferred from homology"/>
<evidence type="ECO:0000256" key="2">
    <source>
        <dbReference type="ARBA" id="ARBA00013064"/>
    </source>
</evidence>
<dbReference type="Gene3D" id="3.90.190.10">
    <property type="entry name" value="Protein tyrosine phosphatase superfamily"/>
    <property type="match status" value="1"/>
</dbReference>
<dbReference type="AlphaFoldDB" id="A0A6C0M0Y6"/>
<dbReference type="GO" id="GO:0008138">
    <property type="term" value="F:protein tyrosine/serine/threonine phosphatase activity"/>
    <property type="evidence" value="ECO:0007669"/>
    <property type="project" value="TreeGrafter"/>
</dbReference>
<dbReference type="EMBL" id="MN740610">
    <property type="protein sequence ID" value="QHU35661.1"/>
    <property type="molecule type" value="Genomic_DNA"/>
</dbReference>
<evidence type="ECO:0000259" key="5">
    <source>
        <dbReference type="PROSITE" id="PS50054"/>
    </source>
</evidence>